<dbReference type="SMART" id="SM00220">
    <property type="entry name" value="S_TKc"/>
    <property type="match status" value="1"/>
</dbReference>
<comment type="subcellular location">
    <subcellularLocation>
        <location evidence="1">Membrane</location>
    </subcellularLocation>
</comment>
<dbReference type="InterPro" id="IPR008271">
    <property type="entry name" value="Ser/Thr_kinase_AS"/>
</dbReference>
<dbReference type="InterPro" id="IPR000719">
    <property type="entry name" value="Prot_kinase_dom"/>
</dbReference>
<reference evidence="16 17" key="1">
    <citation type="journal article" date="2021" name="Comput. Struct. Biotechnol. J.">
        <title>De novo genome assembly of the potent medicinal plant Rehmannia glutinosa using nanopore technology.</title>
        <authorList>
            <person name="Ma L."/>
            <person name="Dong C."/>
            <person name="Song C."/>
            <person name="Wang X."/>
            <person name="Zheng X."/>
            <person name="Niu Y."/>
            <person name="Chen S."/>
            <person name="Feng W."/>
        </authorList>
    </citation>
    <scope>NUCLEOTIDE SEQUENCE [LARGE SCALE GENOMIC DNA]</scope>
    <source>
        <strain evidence="16">DH-2019</strain>
    </source>
</reference>
<dbReference type="InterPro" id="IPR032675">
    <property type="entry name" value="LRR_dom_sf"/>
</dbReference>
<proteinExistence type="inferred from homology"/>
<keyword evidence="6" id="KW-0677">Repeat</keyword>
<evidence type="ECO:0000259" key="15">
    <source>
        <dbReference type="PROSITE" id="PS50011"/>
    </source>
</evidence>
<evidence type="ECO:0000256" key="5">
    <source>
        <dbReference type="ARBA" id="ARBA00022692"/>
    </source>
</evidence>
<keyword evidence="5 14" id="KW-0812">Transmembrane</keyword>
<keyword evidence="12" id="KW-0325">Glycoprotein</keyword>
<evidence type="ECO:0000256" key="6">
    <source>
        <dbReference type="ARBA" id="ARBA00022737"/>
    </source>
</evidence>
<evidence type="ECO:0000313" key="17">
    <source>
        <dbReference type="Proteomes" id="UP001318860"/>
    </source>
</evidence>
<dbReference type="PANTHER" id="PTHR48056">
    <property type="entry name" value="LRR RECEPTOR-LIKE SERINE/THREONINE-PROTEIN KINASE-RELATED"/>
    <property type="match status" value="1"/>
</dbReference>
<dbReference type="PROSITE" id="PS00108">
    <property type="entry name" value="PROTEIN_KINASE_ST"/>
    <property type="match status" value="1"/>
</dbReference>
<dbReference type="InterPro" id="IPR017441">
    <property type="entry name" value="Protein_kinase_ATP_BS"/>
</dbReference>
<evidence type="ECO:0000256" key="3">
    <source>
        <dbReference type="ARBA" id="ARBA00022614"/>
    </source>
</evidence>
<keyword evidence="17" id="KW-1185">Reference proteome</keyword>
<dbReference type="EMBL" id="JABTTQ020001613">
    <property type="protein sequence ID" value="KAK6129807.1"/>
    <property type="molecule type" value="Genomic_DNA"/>
</dbReference>
<dbReference type="PANTHER" id="PTHR48056:SF77">
    <property type="entry name" value="PROTEIN KINASE DOMAIN-CONTAINING PROTEIN"/>
    <property type="match status" value="1"/>
</dbReference>
<keyword evidence="7 13" id="KW-0547">Nucleotide-binding</keyword>
<feature type="transmembrane region" description="Helical" evidence="14">
    <location>
        <begin position="389"/>
        <end position="414"/>
    </location>
</feature>
<dbReference type="Pfam" id="PF00560">
    <property type="entry name" value="LRR_1"/>
    <property type="match status" value="2"/>
</dbReference>
<dbReference type="Gene3D" id="3.30.200.20">
    <property type="entry name" value="Phosphorylase Kinase, domain 1"/>
    <property type="match status" value="1"/>
</dbReference>
<sequence>MTFQSRSFRARHNSSAQNSTAQSISRVLSTLLLAELISSSVDPLQSSSHHQSAINGAPQLFLLAELITISHHQVESSSPSVTISRAHQLILLAELISSSGRPLAELISPSARPFSRASSVRPISRASSVRPMSITMASFPVTFPQLLLCILLLYILAKETEALSLDGQALVNFRTAIISSDGILQQWRPEDEDPCRWKGVKCDLKSKRVTALSLPNHKLSGPISSDLGKLESLQFLALHDNNLYGAIPPELGNCTQLQSMLLTMLQRNAPYVLVKVTFLQGNYLSGLIPSELGNLSQLESLDVSSNSLSGSIPASLGKLSKLLKFNVSTNFLVGPIPSDGVLKNFQKDSFVGNRGLCGTQIQICKNDGGGSSRPTDSAQFQAKKNSGRLLISALATVGALLLVALMCFWGCFLYKRLGKNDGKGLAMDVSGGASIVVFHGDLPYTSKDIIKKLENLNEEHVIGAGGFGTVYKLAMDDGNLFALKRIVKVNEGFDRFFERELEILGSIKHRYLVNLRGYCNSPTSKLLIYDFLSGGSLDEALHERAEQLDWEARLNIIMGAAKGLAYLHHDCSPRIIHRDIKSSNILLDGNFDARVSDFGLAKLLEDEESHITTIVAGTFGYLAPEYMQSGRATEKTDVYSFGVLVLEIVSGKRPTDASFIEKGLNIVGWLNYLVSENRQREIVDLHCDECKQKASMPYFQLPSNVFLHAPRIVPPCTG</sequence>
<dbReference type="InterPro" id="IPR050647">
    <property type="entry name" value="Plant_LRR-RLKs"/>
</dbReference>
<dbReference type="SUPFAM" id="SSF52058">
    <property type="entry name" value="L domain-like"/>
    <property type="match status" value="1"/>
</dbReference>
<accession>A0ABR0V6W9</accession>
<keyword evidence="4" id="KW-0808">Transferase</keyword>
<evidence type="ECO:0000256" key="11">
    <source>
        <dbReference type="ARBA" id="ARBA00023136"/>
    </source>
</evidence>
<dbReference type="Pfam" id="PF08263">
    <property type="entry name" value="LRRNT_2"/>
    <property type="match status" value="1"/>
</dbReference>
<evidence type="ECO:0000256" key="4">
    <source>
        <dbReference type="ARBA" id="ARBA00022679"/>
    </source>
</evidence>
<dbReference type="Pfam" id="PF00069">
    <property type="entry name" value="Pkinase"/>
    <property type="match status" value="1"/>
</dbReference>
<name>A0ABR0V6W9_REHGL</name>
<evidence type="ECO:0000256" key="7">
    <source>
        <dbReference type="ARBA" id="ARBA00022741"/>
    </source>
</evidence>
<evidence type="ECO:0000256" key="1">
    <source>
        <dbReference type="ARBA" id="ARBA00004370"/>
    </source>
</evidence>
<dbReference type="InterPro" id="IPR013210">
    <property type="entry name" value="LRR_N_plant-typ"/>
</dbReference>
<dbReference type="InterPro" id="IPR011009">
    <property type="entry name" value="Kinase-like_dom_sf"/>
</dbReference>
<keyword evidence="3" id="KW-0433">Leucine-rich repeat</keyword>
<keyword evidence="11 14" id="KW-0472">Membrane</keyword>
<dbReference type="Gene3D" id="3.80.10.10">
    <property type="entry name" value="Ribonuclease Inhibitor"/>
    <property type="match status" value="1"/>
</dbReference>
<protein>
    <recommendedName>
        <fullName evidence="15">Protein kinase domain-containing protein</fullName>
    </recommendedName>
</protein>
<comment type="caution">
    <text evidence="16">The sequence shown here is derived from an EMBL/GenBank/DDBJ whole genome shotgun (WGS) entry which is preliminary data.</text>
</comment>
<evidence type="ECO:0000256" key="10">
    <source>
        <dbReference type="ARBA" id="ARBA00022989"/>
    </source>
</evidence>
<dbReference type="InterPro" id="IPR001611">
    <property type="entry name" value="Leu-rich_rpt"/>
</dbReference>
<evidence type="ECO:0000313" key="16">
    <source>
        <dbReference type="EMBL" id="KAK6129807.1"/>
    </source>
</evidence>
<keyword evidence="9 13" id="KW-0067">ATP-binding</keyword>
<evidence type="ECO:0000256" key="8">
    <source>
        <dbReference type="ARBA" id="ARBA00022777"/>
    </source>
</evidence>
<gene>
    <name evidence="16" type="ORF">DH2020_036460</name>
</gene>
<comment type="similarity">
    <text evidence="2">Belongs to the protein kinase superfamily. Ser/Thr protein kinase family.</text>
</comment>
<organism evidence="16 17">
    <name type="scientific">Rehmannia glutinosa</name>
    <name type="common">Chinese foxglove</name>
    <dbReference type="NCBI Taxonomy" id="99300"/>
    <lineage>
        <taxon>Eukaryota</taxon>
        <taxon>Viridiplantae</taxon>
        <taxon>Streptophyta</taxon>
        <taxon>Embryophyta</taxon>
        <taxon>Tracheophyta</taxon>
        <taxon>Spermatophyta</taxon>
        <taxon>Magnoliopsida</taxon>
        <taxon>eudicotyledons</taxon>
        <taxon>Gunneridae</taxon>
        <taxon>Pentapetalae</taxon>
        <taxon>asterids</taxon>
        <taxon>lamiids</taxon>
        <taxon>Lamiales</taxon>
        <taxon>Orobanchaceae</taxon>
        <taxon>Rehmannieae</taxon>
        <taxon>Rehmannia</taxon>
    </lineage>
</organism>
<dbReference type="PROSITE" id="PS50011">
    <property type="entry name" value="PROTEIN_KINASE_DOM"/>
    <property type="match status" value="1"/>
</dbReference>
<evidence type="ECO:0000256" key="12">
    <source>
        <dbReference type="ARBA" id="ARBA00023180"/>
    </source>
</evidence>
<evidence type="ECO:0000256" key="13">
    <source>
        <dbReference type="PROSITE-ProRule" id="PRU10141"/>
    </source>
</evidence>
<keyword evidence="8" id="KW-0418">Kinase</keyword>
<dbReference type="Gene3D" id="1.10.510.10">
    <property type="entry name" value="Transferase(Phosphotransferase) domain 1"/>
    <property type="match status" value="1"/>
</dbReference>
<feature type="transmembrane region" description="Helical" evidence="14">
    <location>
        <begin position="134"/>
        <end position="157"/>
    </location>
</feature>
<dbReference type="SUPFAM" id="SSF56112">
    <property type="entry name" value="Protein kinase-like (PK-like)"/>
    <property type="match status" value="1"/>
</dbReference>
<dbReference type="Proteomes" id="UP001318860">
    <property type="component" value="Unassembled WGS sequence"/>
</dbReference>
<dbReference type="PROSITE" id="PS00107">
    <property type="entry name" value="PROTEIN_KINASE_ATP"/>
    <property type="match status" value="1"/>
</dbReference>
<feature type="domain" description="Protein kinase" evidence="15">
    <location>
        <begin position="456"/>
        <end position="707"/>
    </location>
</feature>
<evidence type="ECO:0000256" key="14">
    <source>
        <dbReference type="SAM" id="Phobius"/>
    </source>
</evidence>
<keyword evidence="10 14" id="KW-1133">Transmembrane helix</keyword>
<evidence type="ECO:0000256" key="9">
    <source>
        <dbReference type="ARBA" id="ARBA00022840"/>
    </source>
</evidence>
<evidence type="ECO:0000256" key="2">
    <source>
        <dbReference type="ARBA" id="ARBA00008684"/>
    </source>
</evidence>
<feature type="binding site" evidence="13">
    <location>
        <position position="488"/>
    </location>
    <ligand>
        <name>ATP</name>
        <dbReference type="ChEBI" id="CHEBI:30616"/>
    </ligand>
</feature>